<dbReference type="AlphaFoldDB" id="A0AAV2G8Z7"/>
<dbReference type="Proteomes" id="UP001497516">
    <property type="component" value="Chromosome 8"/>
</dbReference>
<reference evidence="2 3" key="1">
    <citation type="submission" date="2024-04" db="EMBL/GenBank/DDBJ databases">
        <authorList>
            <person name="Fracassetti M."/>
        </authorList>
    </citation>
    <scope>NUCLEOTIDE SEQUENCE [LARGE SCALE GENOMIC DNA]</scope>
</reference>
<feature type="region of interest" description="Disordered" evidence="1">
    <location>
        <begin position="81"/>
        <end position="135"/>
    </location>
</feature>
<evidence type="ECO:0000313" key="2">
    <source>
        <dbReference type="EMBL" id="CAL1406787.1"/>
    </source>
</evidence>
<evidence type="ECO:0000256" key="1">
    <source>
        <dbReference type="SAM" id="MobiDB-lite"/>
    </source>
</evidence>
<sequence>MFLQEIIECVAKVWVLKLEQDELQANQELMKAALKSVQEDTKTGFQRMDVMFDDLKARVALEERRTVDHILFGEKQKLTVGNEDKEDIAPKPTNLGVMLPEPQDGKVTSDEDEDQDGGNKVAPRAELPQSATSTR</sequence>
<accession>A0AAV2G8Z7</accession>
<protein>
    <submittedName>
        <fullName evidence="2">Uncharacterized protein</fullName>
    </submittedName>
</protein>
<keyword evidence="3" id="KW-1185">Reference proteome</keyword>
<proteinExistence type="predicted"/>
<name>A0AAV2G8Z7_9ROSI</name>
<dbReference type="EMBL" id="OZ034821">
    <property type="protein sequence ID" value="CAL1406787.1"/>
    <property type="molecule type" value="Genomic_DNA"/>
</dbReference>
<organism evidence="2 3">
    <name type="scientific">Linum trigynum</name>
    <dbReference type="NCBI Taxonomy" id="586398"/>
    <lineage>
        <taxon>Eukaryota</taxon>
        <taxon>Viridiplantae</taxon>
        <taxon>Streptophyta</taxon>
        <taxon>Embryophyta</taxon>
        <taxon>Tracheophyta</taxon>
        <taxon>Spermatophyta</taxon>
        <taxon>Magnoliopsida</taxon>
        <taxon>eudicotyledons</taxon>
        <taxon>Gunneridae</taxon>
        <taxon>Pentapetalae</taxon>
        <taxon>rosids</taxon>
        <taxon>fabids</taxon>
        <taxon>Malpighiales</taxon>
        <taxon>Linaceae</taxon>
        <taxon>Linum</taxon>
    </lineage>
</organism>
<evidence type="ECO:0000313" key="3">
    <source>
        <dbReference type="Proteomes" id="UP001497516"/>
    </source>
</evidence>
<gene>
    <name evidence="2" type="ORF">LTRI10_LOCUS46490</name>
</gene>